<evidence type="ECO:0000256" key="9">
    <source>
        <dbReference type="ARBA" id="ARBA00022763"/>
    </source>
</evidence>
<dbReference type="InterPro" id="IPR049936">
    <property type="entry name" value="TopBP1_BRCT_8"/>
</dbReference>
<dbReference type="GO" id="GO:0005694">
    <property type="term" value="C:chromosome"/>
    <property type="evidence" value="ECO:0007669"/>
    <property type="project" value="UniProtKB-SubCell"/>
</dbReference>
<dbReference type="Pfam" id="PF00533">
    <property type="entry name" value="BRCT"/>
    <property type="match status" value="4"/>
</dbReference>
<keyword evidence="7" id="KW-0597">Phosphoprotein</keyword>
<dbReference type="FunFam" id="3.40.50.10190:FF:000028">
    <property type="entry name" value="DNA topoisomerase 2-binding protein 1 isoform X1"/>
    <property type="match status" value="1"/>
</dbReference>
<evidence type="ECO:0000256" key="10">
    <source>
        <dbReference type="ARBA" id="ARBA00023125"/>
    </source>
</evidence>
<name>A0A8C4Q3L5_EPTBU</name>
<feature type="region of interest" description="Disordered" evidence="15">
    <location>
        <begin position="1127"/>
        <end position="1153"/>
    </location>
</feature>
<comment type="subcellular location">
    <subcellularLocation>
        <location evidence="2">Chromosome</location>
    </subcellularLocation>
    <subcellularLocation>
        <location evidence="3">Cytoplasm</location>
        <location evidence="3">Cytoskeleton</location>
        <location evidence="3">Microtubule organizing center</location>
        <location evidence="3">Centrosome</location>
    </subcellularLocation>
    <subcellularLocation>
        <location evidence="4">Cytoplasm</location>
        <location evidence="4">Cytoskeleton</location>
        <location evidence="4">Spindle pole</location>
    </subcellularLocation>
    <subcellularLocation>
        <location evidence="1">Nucleus</location>
    </subcellularLocation>
</comment>
<evidence type="ECO:0000256" key="15">
    <source>
        <dbReference type="SAM" id="MobiDB-lite"/>
    </source>
</evidence>
<sequence length="1561" mass="171876">MKRYGGIIHLRKEMKGDSWHHLSNMTDLNGESHDELFVKFVKVDTVQSIFFKQAQEAIVAGQSQDLLQEVHEVVVLQMKSDDKSLYVCDNFSGLAFAHLRKLGCRIVGPRVVLFCLDKQQCVPKAEHPVHNMSFAGIVVSCTNLGKEAREEMHRLVQLMGGRVLGDFTKAVTHLVAATVGSKKYYVATNLKIPVMLPSWVTACWEASQSRVVCSIDDSLAQYACPPLNGCVVCVTGLSSEERSQVRNIAMDNGGIYSGELKMNECTHLIAHAAKGTKYEFANKWNIACVTIRWLHDSVERGACQDETLYRIEAEQPGLSSGPNTSTPQGNDIISASVLSNVSNIANMTLEHVNCTSRTAGNRVSPLIELDQLDLGRGYVHESLLDGCKIFLAGVGGQRLEQLRRLVNTCGGIRFNHFSDDVTHVVAVNLDAELAQVFMKVSSRPNVVTVKWLIDCFTQGKLLPADDYLHPDYTQLDDTSLPDSSIRQTNTNSAELGQDTLISCFKPKNAEKNAGTTGAAAQLRTNEALLMEYMEPSEEAGVADMTSNLLTRHSPFCQADENVTGKSLFLHKSFKLVGFSGEDRADLASLVEEHGGKTLPLNSDGIADFTIVPLLGCGVKCTAFEVVTNTWLYSCVEEKQLLDVGSSPLFSPVLVAEGSLPLASCVLSISQFVGVERDAVICLANALGAKVQEFFVRKANPKNEMLASTHLLISEPHGSKYEAAVKWGLPAVGRSWLLESARTGCKADEKKHFVRFDPHNNSHRMDIEVTSQASVACLPQAKLPVTPLDPNQFRSKTFQNVLLQERCAARAELAQCTDQDGLAARPSGKSRESSLQLDTPSKFLSRDRLFKPSFDVKDALEALQSPAGGKAAVSVSTPLSELFQRNMRVALVKSSHHPDAATSASPQLPNIHAVKVEKCDVLAGVVICVSKKLNKKQVELHKLAHSLGANTRSTFDSRVTHYIHQGRSNDTTQEYKAVKERGIHIVSDFWLHACAQEKSHVLESLYPFTYNPNLNLNISAVRTRSVYPSQGPMDAQVRLKENDNCNTPEVQANSEGSKNGSSEDSNPKKGKCIFVFCFLEIVPLHQSFYIHVVPNGADLRKHHAEALAALEVRESFQRQIQEVMTATLADRSSTGRRSNASPLASEVVGPRTSRLGSLRRSRTWENIGNKLSEVHSEHSQSEQIVWDDPTAREERARLAKKLHVNCSQGEHEPSSSSLPQQERPSTEHSAKSSPAIDGALTANRDSSPMACRITHHASESSVATPVPSAPCVTLPRANPPATFASEQQIVNGDGPGKEDTVMLQKKFQLSSMSPQDKIDYSQLIEEVGGLVLDKQYFDPDCTHIVVGVPLRNEKYLAAMASGKWVLHKSYLEACRVSGNFVQEEDYEWGSRSILDALSNLNPQQRRLAVAAQRWRIKLQDLRQQEPASKVGAFSGWKVILCIEQGKEAGFKRLLQSGGAKVFTACLTQTYVEATHLFADMLQLKGDDGQLILQEAASHRVLCLRPEFIADFLIMDSAPSEQQYFLPESLSYQQNTHAENEGLSVRKRKGALSAFNKKRSRHV</sequence>
<reference evidence="17" key="1">
    <citation type="submission" date="2025-08" db="UniProtKB">
        <authorList>
            <consortium name="Ensembl"/>
        </authorList>
    </citation>
    <scope>IDENTIFICATION</scope>
</reference>
<feature type="compositionally biased region" description="Polar residues" evidence="15">
    <location>
        <begin position="1213"/>
        <end position="1222"/>
    </location>
</feature>
<protein>
    <submittedName>
        <fullName evidence="17">DNA topoisomerase II binding protein 1</fullName>
    </submittedName>
</protein>
<dbReference type="GO" id="GO:0005634">
    <property type="term" value="C:nucleus"/>
    <property type="evidence" value="ECO:0007669"/>
    <property type="project" value="UniProtKB-SubCell"/>
</dbReference>
<dbReference type="InterPro" id="IPR059215">
    <property type="entry name" value="BRCT2_TopBP1-like"/>
</dbReference>
<dbReference type="CDD" id="cd17731">
    <property type="entry name" value="BRCT_TopBP1_rpt2_like"/>
    <property type="match status" value="1"/>
</dbReference>
<dbReference type="GO" id="GO:0003677">
    <property type="term" value="F:DNA binding"/>
    <property type="evidence" value="ECO:0007669"/>
    <property type="project" value="UniProtKB-KW"/>
</dbReference>
<evidence type="ECO:0000256" key="1">
    <source>
        <dbReference type="ARBA" id="ARBA00004123"/>
    </source>
</evidence>
<feature type="domain" description="BRCT" evidence="16">
    <location>
        <begin position="129"/>
        <end position="203"/>
    </location>
</feature>
<evidence type="ECO:0000256" key="4">
    <source>
        <dbReference type="ARBA" id="ARBA00004647"/>
    </source>
</evidence>
<evidence type="ECO:0000256" key="5">
    <source>
        <dbReference type="ARBA" id="ARBA00022454"/>
    </source>
</evidence>
<dbReference type="FunFam" id="3.40.50.10190:FF:000057">
    <property type="entry name" value="Transcription coactivator"/>
    <property type="match status" value="1"/>
</dbReference>
<keyword evidence="13" id="KW-0539">Nucleus</keyword>
<feature type="domain" description="BRCT" evidence="16">
    <location>
        <begin position="557"/>
        <end position="648"/>
    </location>
</feature>
<evidence type="ECO:0000256" key="3">
    <source>
        <dbReference type="ARBA" id="ARBA00004300"/>
    </source>
</evidence>
<dbReference type="InterPro" id="IPR049542">
    <property type="entry name" value="TopBP1-like_BRCT0"/>
</dbReference>
<dbReference type="InterPro" id="IPR001357">
    <property type="entry name" value="BRCT_dom"/>
</dbReference>
<feature type="region of interest" description="Disordered" evidence="15">
    <location>
        <begin position="1044"/>
        <end position="1065"/>
    </location>
</feature>
<feature type="domain" description="BRCT" evidence="16">
    <location>
        <begin position="379"/>
        <end position="469"/>
    </location>
</feature>
<keyword evidence="18" id="KW-1185">Reference proteome</keyword>
<dbReference type="PANTHER" id="PTHR13561">
    <property type="entry name" value="DNA REPLICATION REGULATOR DPB11-RELATED"/>
    <property type="match status" value="1"/>
</dbReference>
<dbReference type="SMART" id="SM00292">
    <property type="entry name" value="BRCT"/>
    <property type="match status" value="8"/>
</dbReference>
<evidence type="ECO:0000256" key="7">
    <source>
        <dbReference type="ARBA" id="ARBA00022553"/>
    </source>
</evidence>
<organism evidence="17 18">
    <name type="scientific">Eptatretus burgeri</name>
    <name type="common">Inshore hagfish</name>
    <dbReference type="NCBI Taxonomy" id="7764"/>
    <lineage>
        <taxon>Eukaryota</taxon>
        <taxon>Metazoa</taxon>
        <taxon>Chordata</taxon>
        <taxon>Craniata</taxon>
        <taxon>Vertebrata</taxon>
        <taxon>Cyclostomata</taxon>
        <taxon>Myxini</taxon>
        <taxon>Myxiniformes</taxon>
        <taxon>Myxinidae</taxon>
        <taxon>Eptatretinae</taxon>
        <taxon>Eptatretus</taxon>
    </lineage>
</organism>
<dbReference type="CDD" id="cd17738">
    <property type="entry name" value="BRCT_TopBP1_rpt7"/>
    <property type="match status" value="1"/>
</dbReference>
<dbReference type="Gene3D" id="3.40.50.10190">
    <property type="entry name" value="BRCT domain"/>
    <property type="match status" value="9"/>
</dbReference>
<evidence type="ECO:0000256" key="12">
    <source>
        <dbReference type="ARBA" id="ARBA00023212"/>
    </source>
</evidence>
<keyword evidence="11" id="KW-0234">DNA repair</keyword>
<dbReference type="Pfam" id="PF12738">
    <property type="entry name" value="PTCB-BRCT"/>
    <property type="match status" value="2"/>
</dbReference>
<evidence type="ECO:0000256" key="2">
    <source>
        <dbReference type="ARBA" id="ARBA00004286"/>
    </source>
</evidence>
<dbReference type="FunFam" id="3.40.50.10190:FF:000023">
    <property type="entry name" value="DNA topoisomerase II binding protein 1"/>
    <property type="match status" value="1"/>
</dbReference>
<dbReference type="GO" id="GO:0007095">
    <property type="term" value="P:mitotic G2 DNA damage checkpoint signaling"/>
    <property type="evidence" value="ECO:0007669"/>
    <property type="project" value="TreeGrafter"/>
</dbReference>
<evidence type="ECO:0000256" key="6">
    <source>
        <dbReference type="ARBA" id="ARBA00022490"/>
    </source>
</evidence>
<feature type="region of interest" description="Disordered" evidence="15">
    <location>
        <begin position="818"/>
        <end position="837"/>
    </location>
</feature>
<feature type="compositionally biased region" description="Polar residues" evidence="15">
    <location>
        <begin position="1044"/>
        <end position="1063"/>
    </location>
</feature>
<dbReference type="GO" id="GO:0006281">
    <property type="term" value="P:DNA repair"/>
    <property type="evidence" value="ECO:0007669"/>
    <property type="project" value="UniProtKB-KW"/>
</dbReference>
<evidence type="ECO:0000256" key="13">
    <source>
        <dbReference type="ARBA" id="ARBA00023242"/>
    </source>
</evidence>
<dbReference type="FunFam" id="3.40.50.10190:FF:000021">
    <property type="entry name" value="DNA topoisomerase II binding protein 1"/>
    <property type="match status" value="1"/>
</dbReference>
<keyword evidence="8" id="KW-0677">Repeat</keyword>
<keyword evidence="12" id="KW-0206">Cytoskeleton</keyword>
<evidence type="ECO:0000313" key="18">
    <source>
        <dbReference type="Proteomes" id="UP000694388"/>
    </source>
</evidence>
<dbReference type="GO" id="GO:0000922">
    <property type="term" value="C:spindle pole"/>
    <property type="evidence" value="ECO:0007669"/>
    <property type="project" value="UniProtKB-SubCell"/>
</dbReference>
<reference evidence="17" key="2">
    <citation type="submission" date="2025-09" db="UniProtKB">
        <authorList>
            <consortium name="Ensembl"/>
        </authorList>
    </citation>
    <scope>IDENTIFICATION</scope>
</reference>
<evidence type="ECO:0000259" key="16">
    <source>
        <dbReference type="PROSITE" id="PS50172"/>
    </source>
</evidence>
<comment type="similarity">
    <text evidence="14">Belongs to the TOPBP1 family.</text>
</comment>
<dbReference type="GO" id="GO:0006270">
    <property type="term" value="P:DNA replication initiation"/>
    <property type="evidence" value="ECO:0007669"/>
    <property type="project" value="TreeGrafter"/>
</dbReference>
<feature type="domain" description="BRCT" evidence="16">
    <location>
        <begin position="916"/>
        <end position="1007"/>
    </location>
</feature>
<keyword evidence="5" id="KW-0158">Chromosome</keyword>
<dbReference type="Pfam" id="PF21298">
    <property type="entry name" value="TopBP1_BRCT0"/>
    <property type="match status" value="1"/>
</dbReference>
<feature type="domain" description="BRCT" evidence="16">
    <location>
        <begin position="656"/>
        <end position="753"/>
    </location>
</feature>
<dbReference type="FunFam" id="3.40.50.10190:FF:000018">
    <property type="entry name" value="DNA topoisomerase 2-binding protein 1"/>
    <property type="match status" value="1"/>
</dbReference>
<dbReference type="GeneTree" id="ENSGT00940000157001"/>
<accession>A0A8C4Q3L5</accession>
<dbReference type="CDD" id="cd17727">
    <property type="entry name" value="BRCT_TopBP1_rpt6"/>
    <property type="match status" value="1"/>
</dbReference>
<dbReference type="CDD" id="cd18434">
    <property type="entry name" value="BRCT_TopBP1_rpt5"/>
    <property type="match status" value="1"/>
</dbReference>
<dbReference type="GO" id="GO:0033314">
    <property type="term" value="P:mitotic DNA replication checkpoint signaling"/>
    <property type="evidence" value="ECO:0007669"/>
    <property type="project" value="TreeGrafter"/>
</dbReference>
<dbReference type="InterPro" id="IPR036420">
    <property type="entry name" value="BRCT_dom_sf"/>
</dbReference>
<dbReference type="CDD" id="cd17728">
    <property type="entry name" value="BRCT_TopBP1_rpt8"/>
    <property type="match status" value="1"/>
</dbReference>
<feature type="region of interest" description="Disordered" evidence="15">
    <location>
        <begin position="1204"/>
        <end position="1242"/>
    </location>
</feature>
<keyword evidence="9" id="KW-0227">DNA damage</keyword>
<evidence type="ECO:0000256" key="11">
    <source>
        <dbReference type="ARBA" id="ARBA00023204"/>
    </source>
</evidence>
<dbReference type="CDD" id="cd17718">
    <property type="entry name" value="BRCT_TopBP1_rpt3"/>
    <property type="match status" value="1"/>
</dbReference>
<proteinExistence type="inferred from homology"/>
<evidence type="ECO:0000256" key="14">
    <source>
        <dbReference type="ARBA" id="ARBA00061360"/>
    </source>
</evidence>
<dbReference type="GO" id="GO:0005813">
    <property type="term" value="C:centrosome"/>
    <property type="evidence" value="ECO:0007669"/>
    <property type="project" value="UniProtKB-SubCell"/>
</dbReference>
<evidence type="ECO:0000256" key="8">
    <source>
        <dbReference type="ARBA" id="ARBA00022737"/>
    </source>
</evidence>
<feature type="domain" description="BRCT" evidence="16">
    <location>
        <begin position="1299"/>
        <end position="1387"/>
    </location>
</feature>
<evidence type="ECO:0000313" key="17">
    <source>
        <dbReference type="Ensembl" id="ENSEBUP00000009335.1"/>
    </source>
</evidence>
<keyword evidence="10" id="KW-0238">DNA-binding</keyword>
<dbReference type="FunFam" id="3.40.50.10190:FF:000020">
    <property type="entry name" value="DNA topoisomerase II binding protein 1"/>
    <property type="match status" value="1"/>
</dbReference>
<dbReference type="SUPFAM" id="SSF52113">
    <property type="entry name" value="BRCT domain"/>
    <property type="match status" value="7"/>
</dbReference>
<dbReference type="Proteomes" id="UP000694388">
    <property type="component" value="Unplaced"/>
</dbReference>
<feature type="compositionally biased region" description="Polar residues" evidence="15">
    <location>
        <begin position="1127"/>
        <end position="1141"/>
    </location>
</feature>
<dbReference type="Ensembl" id="ENSEBUT00000009858.1">
    <property type="protein sequence ID" value="ENSEBUP00000009335.1"/>
    <property type="gene ID" value="ENSEBUG00000006014.1"/>
</dbReference>
<dbReference type="FunFam" id="3.40.50.10190:FF:000010">
    <property type="entry name" value="DNA topoisomerase II binding protein 1"/>
    <property type="match status" value="1"/>
</dbReference>
<keyword evidence="6" id="KW-0963">Cytoplasm</keyword>
<dbReference type="PROSITE" id="PS50172">
    <property type="entry name" value="BRCT"/>
    <property type="match status" value="7"/>
</dbReference>
<dbReference type="PANTHER" id="PTHR13561:SF20">
    <property type="entry name" value="DNA TOPOISOMERASE 2-BINDING PROTEIN 1"/>
    <property type="match status" value="1"/>
</dbReference>
<feature type="domain" description="BRCT" evidence="16">
    <location>
        <begin position="222"/>
        <end position="311"/>
    </location>
</feature>